<sequence length="729" mass="80432">MSAQTRKPQNSGGRKTSSRSPGTRPAGTRPTGSKSSGSKASAQRPNASSTHKTSQQSKGAAGAVRKPSASAKAPSNGKRKKRKKKGSAGFYFIQFLILTVLLGTFAIFAISYGPKIYSLYKEAKELVADSDRSTFMTGQSGMIYDKNGTLITILKGDKDMYYLPSDQIPQEVKDAIVSIEDKRFYKHHGVDPIGILRSAVSLVKKDEITQGGSTITQQLARNVFLTHKVSWERKVQEIFISFQLERLYSKDDILEFYINNIYFSDGYYGIQAASRGYFDQDVSELDLSQIAFLCAIPNNPTLYDPKDHMENTLGRRDRILENMKEDGKISDGQYQQAISEEITLHEKTAVATTSTSADSYITYCAVRALMETDGFEFQSEFDSEEAQQAYQDSYNTLYDQCRQDLYTKGYQIHTSIDMSLQQELQSAIDASLSEYTTLGTEGAYALQGAGVTIDNSTGYVAAIVGARSQEDMPFSLNRAYQSYRQPGSSIKPLIVYTPALEKGYTPDSTVVDRKTEDGPDNSNGKYSGSITLRYAVEQSKNTVAWNLFQEITPKVGLSYLKEMNFSKITDDDYNLAAALGGLTKGATPLEMTSGYAALENGGRYRAPTCIIRITDPAGNSIVETSPEEKQVYTEEAARTMTDILKSVMTKGLGKSARISAMDSAGKTGTTNDNKDGWFVGYTGYYTTGIWVGYDMPRKLPGLYGSSYPSEIWKQFMETAHEGLDPISLP</sequence>
<reference evidence="30" key="1">
    <citation type="submission" date="2021-06" db="EMBL/GenBank/DDBJ databases">
        <title>Description of novel taxa of the family Lachnospiraceae.</title>
        <authorList>
            <person name="Chaplin A.V."/>
            <person name="Sokolova S.R."/>
            <person name="Pikina A.P."/>
            <person name="Korzhanova M."/>
            <person name="Belova V."/>
            <person name="Korostin D."/>
            <person name="Efimov B.A."/>
        </authorList>
    </citation>
    <scope>NUCLEOTIDE SEQUENCE</scope>
    <source>
        <strain evidence="30">ASD5720</strain>
    </source>
</reference>
<evidence type="ECO:0000256" key="26">
    <source>
        <dbReference type="SAM" id="MobiDB-lite"/>
    </source>
</evidence>
<dbReference type="AlphaFoldDB" id="A0A949ND81"/>
<evidence type="ECO:0000313" key="30">
    <source>
        <dbReference type="EMBL" id="MBU9739547.1"/>
    </source>
</evidence>
<feature type="domain" description="Penicillin-binding protein transpeptidase" evidence="28">
    <location>
        <begin position="448"/>
        <end position="717"/>
    </location>
</feature>
<keyword evidence="14" id="KW-0133">Cell shape</keyword>
<evidence type="ECO:0000256" key="24">
    <source>
        <dbReference type="ARBA" id="ARBA00049902"/>
    </source>
</evidence>
<evidence type="ECO:0000256" key="21">
    <source>
        <dbReference type="ARBA" id="ARBA00023316"/>
    </source>
</evidence>
<comment type="subcellular location">
    <subcellularLocation>
        <location evidence="2">Cell membrane</location>
        <topology evidence="2">Single-pass type II membrane protein</topology>
    </subcellularLocation>
</comment>
<dbReference type="PANTHER" id="PTHR32282">
    <property type="entry name" value="BINDING PROTEIN TRANSPEPTIDASE, PUTATIVE-RELATED"/>
    <property type="match status" value="1"/>
</dbReference>
<proteinExistence type="inferred from homology"/>
<comment type="caution">
    <text evidence="30">The sequence shown here is derived from an EMBL/GenBank/DDBJ whole genome shotgun (WGS) entry which is preliminary data.</text>
</comment>
<evidence type="ECO:0000256" key="14">
    <source>
        <dbReference type="ARBA" id="ARBA00022960"/>
    </source>
</evidence>
<dbReference type="GO" id="GO:0005886">
    <property type="term" value="C:plasma membrane"/>
    <property type="evidence" value="ECO:0007669"/>
    <property type="project" value="UniProtKB-SubCell"/>
</dbReference>
<keyword evidence="12 27" id="KW-0812">Transmembrane</keyword>
<evidence type="ECO:0000256" key="12">
    <source>
        <dbReference type="ARBA" id="ARBA00022692"/>
    </source>
</evidence>
<dbReference type="EC" id="3.4.16.4" evidence="6"/>
<evidence type="ECO:0000256" key="7">
    <source>
        <dbReference type="ARBA" id="ARBA00018638"/>
    </source>
</evidence>
<dbReference type="Proteomes" id="UP000712157">
    <property type="component" value="Unassembled WGS sequence"/>
</dbReference>
<evidence type="ECO:0000256" key="9">
    <source>
        <dbReference type="ARBA" id="ARBA00022670"/>
    </source>
</evidence>
<evidence type="ECO:0000256" key="6">
    <source>
        <dbReference type="ARBA" id="ARBA00012448"/>
    </source>
</evidence>
<evidence type="ECO:0000256" key="3">
    <source>
        <dbReference type="ARBA" id="ARBA00004752"/>
    </source>
</evidence>
<dbReference type="FunFam" id="1.10.3810.10:FF:000001">
    <property type="entry name" value="Penicillin-binding protein 1A"/>
    <property type="match status" value="1"/>
</dbReference>
<feature type="domain" description="Glycosyl transferase family 51" evidence="29">
    <location>
        <begin position="151"/>
        <end position="324"/>
    </location>
</feature>
<evidence type="ECO:0000256" key="1">
    <source>
        <dbReference type="ARBA" id="ARBA00002624"/>
    </source>
</evidence>
<keyword evidence="21" id="KW-0961">Cell wall biogenesis/degradation</keyword>
<dbReference type="InterPro" id="IPR001264">
    <property type="entry name" value="Glyco_trans_51"/>
</dbReference>
<evidence type="ECO:0000256" key="15">
    <source>
        <dbReference type="ARBA" id="ARBA00022968"/>
    </source>
</evidence>
<dbReference type="SUPFAM" id="SSF53955">
    <property type="entry name" value="Lysozyme-like"/>
    <property type="match status" value="1"/>
</dbReference>
<dbReference type="GO" id="GO:0071555">
    <property type="term" value="P:cell wall organization"/>
    <property type="evidence" value="ECO:0007669"/>
    <property type="project" value="UniProtKB-KW"/>
</dbReference>
<accession>A0A949ND81</accession>
<dbReference type="EC" id="2.4.99.28" evidence="23"/>
<dbReference type="Pfam" id="PF00912">
    <property type="entry name" value="Transgly"/>
    <property type="match status" value="1"/>
</dbReference>
<protein>
    <recommendedName>
        <fullName evidence="7">Penicillin-binding protein 1A</fullName>
        <ecNumber evidence="23">2.4.99.28</ecNumber>
        <ecNumber evidence="6">3.4.16.4</ecNumber>
    </recommendedName>
</protein>
<evidence type="ECO:0000256" key="16">
    <source>
        <dbReference type="ARBA" id="ARBA00022984"/>
    </source>
</evidence>
<evidence type="ECO:0000256" key="18">
    <source>
        <dbReference type="ARBA" id="ARBA00023136"/>
    </source>
</evidence>
<dbReference type="NCBIfam" id="TIGR02074">
    <property type="entry name" value="PBP_1a_fam"/>
    <property type="match status" value="1"/>
</dbReference>
<keyword evidence="17 27" id="KW-1133">Transmembrane helix</keyword>
<feature type="transmembrane region" description="Helical" evidence="27">
    <location>
        <begin position="88"/>
        <end position="112"/>
    </location>
</feature>
<dbReference type="RefSeq" id="WP_238723358.1">
    <property type="nucleotide sequence ID" value="NZ_JAHQCW010000065.1"/>
</dbReference>
<keyword evidence="10" id="KW-0328">Glycosyltransferase</keyword>
<evidence type="ECO:0000259" key="28">
    <source>
        <dbReference type="Pfam" id="PF00905"/>
    </source>
</evidence>
<dbReference type="InterPro" id="IPR023346">
    <property type="entry name" value="Lysozyme-like_dom_sf"/>
</dbReference>
<dbReference type="GO" id="GO:0008658">
    <property type="term" value="F:penicillin binding"/>
    <property type="evidence" value="ECO:0007669"/>
    <property type="project" value="InterPro"/>
</dbReference>
<feature type="compositionally biased region" description="Low complexity" evidence="26">
    <location>
        <begin position="32"/>
        <end position="42"/>
    </location>
</feature>
<feature type="region of interest" description="Disordered" evidence="26">
    <location>
        <begin position="1"/>
        <end position="83"/>
    </location>
</feature>
<evidence type="ECO:0000256" key="20">
    <source>
        <dbReference type="ARBA" id="ARBA00023268"/>
    </source>
</evidence>
<dbReference type="InterPro" id="IPR050396">
    <property type="entry name" value="Glycosyltr_51/Transpeptidase"/>
</dbReference>
<keyword evidence="9" id="KW-0645">Protease</keyword>
<evidence type="ECO:0000256" key="8">
    <source>
        <dbReference type="ARBA" id="ARBA00022645"/>
    </source>
</evidence>
<evidence type="ECO:0000256" key="25">
    <source>
        <dbReference type="ARBA" id="ARBA00060592"/>
    </source>
</evidence>
<dbReference type="Gene3D" id="3.40.710.10">
    <property type="entry name" value="DD-peptidase/beta-lactamase superfamily"/>
    <property type="match status" value="1"/>
</dbReference>
<comment type="similarity">
    <text evidence="5">In the N-terminal section; belongs to the glycosyltransferase 51 family.</text>
</comment>
<keyword evidence="19" id="KW-0046">Antibiotic resistance</keyword>
<dbReference type="EMBL" id="JAHQCW010000065">
    <property type="protein sequence ID" value="MBU9739547.1"/>
    <property type="molecule type" value="Genomic_DNA"/>
</dbReference>
<evidence type="ECO:0000256" key="17">
    <source>
        <dbReference type="ARBA" id="ARBA00022989"/>
    </source>
</evidence>
<dbReference type="InterPro" id="IPR001460">
    <property type="entry name" value="PCN-bd_Tpept"/>
</dbReference>
<comment type="pathway">
    <text evidence="3">Cell wall biogenesis; peptidoglycan biosynthesis.</text>
</comment>
<keyword evidence="13" id="KW-0378">Hydrolase</keyword>
<keyword evidence="11" id="KW-0808">Transferase</keyword>
<dbReference type="GO" id="GO:0006508">
    <property type="term" value="P:proteolysis"/>
    <property type="evidence" value="ECO:0007669"/>
    <property type="project" value="UniProtKB-KW"/>
</dbReference>
<evidence type="ECO:0000256" key="5">
    <source>
        <dbReference type="ARBA" id="ARBA00007739"/>
    </source>
</evidence>
<evidence type="ECO:0000256" key="11">
    <source>
        <dbReference type="ARBA" id="ARBA00022679"/>
    </source>
</evidence>
<evidence type="ECO:0000256" key="19">
    <source>
        <dbReference type="ARBA" id="ARBA00023251"/>
    </source>
</evidence>
<dbReference type="GO" id="GO:0046677">
    <property type="term" value="P:response to antibiotic"/>
    <property type="evidence" value="ECO:0007669"/>
    <property type="project" value="UniProtKB-KW"/>
</dbReference>
<comment type="catalytic activity">
    <reaction evidence="22">
        <text>Preferential cleavage: (Ac)2-L-Lys-D-Ala-|-D-Ala. Also transpeptidation of peptidyl-alanyl moieties that are N-acyl substituents of D-alanine.</text>
        <dbReference type="EC" id="3.4.16.4"/>
    </reaction>
</comment>
<comment type="pathway">
    <text evidence="25">Glycan biosynthesis.</text>
</comment>
<keyword evidence="18 27" id="KW-0472">Membrane</keyword>
<evidence type="ECO:0000256" key="10">
    <source>
        <dbReference type="ARBA" id="ARBA00022676"/>
    </source>
</evidence>
<keyword evidence="31" id="KW-1185">Reference proteome</keyword>
<dbReference type="SUPFAM" id="SSF56601">
    <property type="entry name" value="beta-lactamase/transpeptidase-like"/>
    <property type="match status" value="1"/>
</dbReference>
<evidence type="ECO:0000256" key="22">
    <source>
        <dbReference type="ARBA" id="ARBA00034000"/>
    </source>
</evidence>
<comment type="function">
    <text evidence="1">Cell wall formation. Synthesis of cross-linked peptidoglycan from the lipid intermediates. The enzyme has a penicillin-insensitive transglycosylase N-terminal domain (formation of linear glycan strands) and a penicillin-sensitive transpeptidase C-terminal domain (cross-linking of the peptide subunits).</text>
</comment>
<evidence type="ECO:0000256" key="13">
    <source>
        <dbReference type="ARBA" id="ARBA00022801"/>
    </source>
</evidence>
<dbReference type="Pfam" id="PF00905">
    <property type="entry name" value="Transpeptidase"/>
    <property type="match status" value="1"/>
</dbReference>
<comment type="catalytic activity">
    <reaction evidence="24">
        <text>[GlcNAc-(1-&gt;4)-Mur2Ac(oyl-L-Ala-gamma-D-Glu-L-Lys-D-Ala-D-Ala)](n)-di-trans,octa-cis-undecaprenyl diphosphate + beta-D-GlcNAc-(1-&gt;4)-Mur2Ac(oyl-L-Ala-gamma-D-Glu-L-Lys-D-Ala-D-Ala)-di-trans,octa-cis-undecaprenyl diphosphate = [GlcNAc-(1-&gt;4)-Mur2Ac(oyl-L-Ala-gamma-D-Glu-L-Lys-D-Ala-D-Ala)](n+1)-di-trans,octa-cis-undecaprenyl diphosphate + di-trans,octa-cis-undecaprenyl diphosphate + H(+)</text>
        <dbReference type="Rhea" id="RHEA:23708"/>
        <dbReference type="Rhea" id="RHEA-COMP:9602"/>
        <dbReference type="Rhea" id="RHEA-COMP:9603"/>
        <dbReference type="ChEBI" id="CHEBI:15378"/>
        <dbReference type="ChEBI" id="CHEBI:58405"/>
        <dbReference type="ChEBI" id="CHEBI:60033"/>
        <dbReference type="ChEBI" id="CHEBI:78435"/>
        <dbReference type="EC" id="2.4.99.28"/>
    </reaction>
</comment>
<dbReference type="Gene3D" id="1.10.3810.10">
    <property type="entry name" value="Biosynthetic peptidoglycan transglycosylase-like"/>
    <property type="match status" value="1"/>
</dbReference>
<keyword evidence="20" id="KW-0511">Multifunctional enzyme</keyword>
<evidence type="ECO:0000256" key="4">
    <source>
        <dbReference type="ARBA" id="ARBA00007090"/>
    </source>
</evidence>
<evidence type="ECO:0000313" key="31">
    <source>
        <dbReference type="Proteomes" id="UP000712157"/>
    </source>
</evidence>
<keyword evidence="8" id="KW-0121">Carboxypeptidase</keyword>
<dbReference type="InterPro" id="IPR036950">
    <property type="entry name" value="PBP_transglycosylase"/>
</dbReference>
<dbReference type="GO" id="GO:0009252">
    <property type="term" value="P:peptidoglycan biosynthetic process"/>
    <property type="evidence" value="ECO:0007669"/>
    <property type="project" value="UniProtKB-KW"/>
</dbReference>
<name>A0A949ND81_9FIRM</name>
<feature type="compositionally biased region" description="Polar residues" evidence="26">
    <location>
        <begin position="43"/>
        <end position="58"/>
    </location>
</feature>
<evidence type="ECO:0000256" key="27">
    <source>
        <dbReference type="SAM" id="Phobius"/>
    </source>
</evidence>
<comment type="similarity">
    <text evidence="4">In the C-terminal section; belongs to the transpeptidase family.</text>
</comment>
<keyword evidence="15" id="KW-0735">Signal-anchor</keyword>
<dbReference type="GO" id="GO:0008955">
    <property type="term" value="F:peptidoglycan glycosyltransferase activity"/>
    <property type="evidence" value="ECO:0007669"/>
    <property type="project" value="UniProtKB-EC"/>
</dbReference>
<gene>
    <name evidence="30" type="ORF">KTH89_23715</name>
</gene>
<dbReference type="GO" id="GO:0009002">
    <property type="term" value="F:serine-type D-Ala-D-Ala carboxypeptidase activity"/>
    <property type="evidence" value="ECO:0007669"/>
    <property type="project" value="UniProtKB-EC"/>
</dbReference>
<evidence type="ECO:0000259" key="29">
    <source>
        <dbReference type="Pfam" id="PF00912"/>
    </source>
</evidence>
<dbReference type="InterPro" id="IPR012338">
    <property type="entry name" value="Beta-lactam/transpept-like"/>
</dbReference>
<evidence type="ECO:0000256" key="2">
    <source>
        <dbReference type="ARBA" id="ARBA00004401"/>
    </source>
</evidence>
<dbReference type="PANTHER" id="PTHR32282:SF33">
    <property type="entry name" value="PEPTIDOGLYCAN GLYCOSYLTRANSFERASE"/>
    <property type="match status" value="1"/>
</dbReference>
<keyword evidence="16" id="KW-0573">Peptidoglycan synthesis</keyword>
<feature type="compositionally biased region" description="Polar residues" evidence="26">
    <location>
        <begin position="1"/>
        <end position="21"/>
    </location>
</feature>
<dbReference type="GO" id="GO:0008360">
    <property type="term" value="P:regulation of cell shape"/>
    <property type="evidence" value="ECO:0007669"/>
    <property type="project" value="UniProtKB-KW"/>
</dbReference>
<evidence type="ECO:0000256" key="23">
    <source>
        <dbReference type="ARBA" id="ARBA00044770"/>
    </source>
</evidence>
<organism evidence="30 31">
    <name type="scientific">Diplocloster agilis</name>
    <dbReference type="NCBI Taxonomy" id="2850323"/>
    <lineage>
        <taxon>Bacteria</taxon>
        <taxon>Bacillati</taxon>
        <taxon>Bacillota</taxon>
        <taxon>Clostridia</taxon>
        <taxon>Lachnospirales</taxon>
        <taxon>Lachnospiraceae</taxon>
        <taxon>Diplocloster</taxon>
    </lineage>
</organism>